<gene>
    <name evidence="1" type="ORF">RIF29_21983</name>
</gene>
<reference evidence="1 2" key="1">
    <citation type="submission" date="2024-01" db="EMBL/GenBank/DDBJ databases">
        <title>The genomes of 5 underutilized Papilionoideae crops provide insights into root nodulation and disease resistanc.</title>
        <authorList>
            <person name="Yuan L."/>
        </authorList>
    </citation>
    <scope>NUCLEOTIDE SEQUENCE [LARGE SCALE GENOMIC DNA]</scope>
    <source>
        <strain evidence="1">ZHUSHIDOU_FW_LH</strain>
        <tissue evidence="1">Leaf</tissue>
    </source>
</reference>
<dbReference type="Proteomes" id="UP001372338">
    <property type="component" value="Unassembled WGS sequence"/>
</dbReference>
<protein>
    <submittedName>
        <fullName evidence="1">Uncharacterized protein</fullName>
    </submittedName>
</protein>
<comment type="caution">
    <text evidence="1">The sequence shown here is derived from an EMBL/GenBank/DDBJ whole genome shotgun (WGS) entry which is preliminary data.</text>
</comment>
<dbReference type="AlphaFoldDB" id="A0AAN9F3U1"/>
<evidence type="ECO:0000313" key="2">
    <source>
        <dbReference type="Proteomes" id="UP001372338"/>
    </source>
</evidence>
<evidence type="ECO:0000313" key="1">
    <source>
        <dbReference type="EMBL" id="KAK7269262.1"/>
    </source>
</evidence>
<sequence length="219" mass="23825">MLGSLCTEGSSGLLNLSRSDQSLLTEQLPQQTWSPKYAPLQVNAFGGTMSHPQYSRQGTCNSDTQNLTLFGVNIDSSGLLLPIIVPGYADSSADTDASTMALGESGFQGPLYACMQDSSELTQSPGQVDSQNQTRTFVKVYKLGSVDLTSRGSAAITNCERSWLRYSSIEVMYAKRNMSCALISSLPLRSSRSSNYFNSERQPLHCVWCLSRLEASLTC</sequence>
<dbReference type="EMBL" id="JAYWIO010000004">
    <property type="protein sequence ID" value="KAK7269262.1"/>
    <property type="molecule type" value="Genomic_DNA"/>
</dbReference>
<keyword evidence="2" id="KW-1185">Reference proteome</keyword>
<name>A0AAN9F3U1_CROPI</name>
<accession>A0AAN9F3U1</accession>
<organism evidence="1 2">
    <name type="scientific">Crotalaria pallida</name>
    <name type="common">Smooth rattlebox</name>
    <name type="synonym">Crotalaria striata</name>
    <dbReference type="NCBI Taxonomy" id="3830"/>
    <lineage>
        <taxon>Eukaryota</taxon>
        <taxon>Viridiplantae</taxon>
        <taxon>Streptophyta</taxon>
        <taxon>Embryophyta</taxon>
        <taxon>Tracheophyta</taxon>
        <taxon>Spermatophyta</taxon>
        <taxon>Magnoliopsida</taxon>
        <taxon>eudicotyledons</taxon>
        <taxon>Gunneridae</taxon>
        <taxon>Pentapetalae</taxon>
        <taxon>rosids</taxon>
        <taxon>fabids</taxon>
        <taxon>Fabales</taxon>
        <taxon>Fabaceae</taxon>
        <taxon>Papilionoideae</taxon>
        <taxon>50 kb inversion clade</taxon>
        <taxon>genistoids sensu lato</taxon>
        <taxon>core genistoids</taxon>
        <taxon>Crotalarieae</taxon>
        <taxon>Crotalaria</taxon>
    </lineage>
</organism>
<proteinExistence type="predicted"/>